<organism evidence="8 9">
    <name type="scientific">Quercus rubra</name>
    <name type="common">Northern red oak</name>
    <name type="synonym">Quercus borealis</name>
    <dbReference type="NCBI Taxonomy" id="3512"/>
    <lineage>
        <taxon>Eukaryota</taxon>
        <taxon>Viridiplantae</taxon>
        <taxon>Streptophyta</taxon>
        <taxon>Embryophyta</taxon>
        <taxon>Tracheophyta</taxon>
        <taxon>Spermatophyta</taxon>
        <taxon>Magnoliopsida</taxon>
        <taxon>eudicotyledons</taxon>
        <taxon>Gunneridae</taxon>
        <taxon>Pentapetalae</taxon>
        <taxon>rosids</taxon>
        <taxon>fabids</taxon>
        <taxon>Fagales</taxon>
        <taxon>Fagaceae</taxon>
        <taxon>Quercus</taxon>
    </lineage>
</organism>
<dbReference type="EMBL" id="JAXUIC010000003">
    <property type="protein sequence ID" value="KAK4598802.1"/>
    <property type="molecule type" value="Genomic_DNA"/>
</dbReference>
<dbReference type="Gene3D" id="3.30.40.10">
    <property type="entry name" value="Zinc/RING finger domain, C3HC4 (zinc finger)"/>
    <property type="match status" value="1"/>
</dbReference>
<dbReference type="Pfam" id="PF23121">
    <property type="entry name" value="SPOC_AIPP2"/>
    <property type="match status" value="1"/>
</dbReference>
<dbReference type="InterPro" id="IPR049914">
    <property type="entry name" value="PHD1-3/5-6"/>
</dbReference>
<evidence type="ECO:0000256" key="3">
    <source>
        <dbReference type="ARBA" id="ARBA00022833"/>
    </source>
</evidence>
<reference evidence="8 9" key="1">
    <citation type="journal article" date="2023" name="G3 (Bethesda)">
        <title>A haplotype-resolved chromosome-scale genome for Quercus rubra L. provides insights into the genetics of adaptive traits for red oak species.</title>
        <authorList>
            <person name="Kapoor B."/>
            <person name="Jenkins J."/>
            <person name="Schmutz J."/>
            <person name="Zhebentyayeva T."/>
            <person name="Kuelheim C."/>
            <person name="Coggeshall M."/>
            <person name="Heim C."/>
            <person name="Lasky J.R."/>
            <person name="Leites L."/>
            <person name="Islam-Faridi N."/>
            <person name="Romero-Severson J."/>
            <person name="DeLeo V.L."/>
            <person name="Lucas S.M."/>
            <person name="Lazic D."/>
            <person name="Gailing O."/>
            <person name="Carlson J."/>
            <person name="Staton M."/>
        </authorList>
    </citation>
    <scope>NUCLEOTIDE SEQUENCE [LARGE SCALE GENOMIC DNA]</scope>
    <source>
        <strain evidence="8">Pseudo-F2</strain>
    </source>
</reference>
<dbReference type="InterPro" id="IPR056280">
    <property type="entry name" value="AIPP2-like_SPOC"/>
</dbReference>
<evidence type="ECO:0000256" key="5">
    <source>
        <dbReference type="ARBA" id="ARBA00023163"/>
    </source>
</evidence>
<keyword evidence="5" id="KW-0804">Transcription</keyword>
<dbReference type="Proteomes" id="UP001324115">
    <property type="component" value="Unassembled WGS sequence"/>
</dbReference>
<dbReference type="SMART" id="SM00249">
    <property type="entry name" value="PHD"/>
    <property type="match status" value="1"/>
</dbReference>
<dbReference type="Pfam" id="PF00628">
    <property type="entry name" value="PHD"/>
    <property type="match status" value="1"/>
</dbReference>
<dbReference type="InterPro" id="IPR001965">
    <property type="entry name" value="Znf_PHD"/>
</dbReference>
<evidence type="ECO:0000313" key="8">
    <source>
        <dbReference type="EMBL" id="KAK4598802.1"/>
    </source>
</evidence>
<protein>
    <recommendedName>
        <fullName evidence="7">PHD-type domain-containing protein</fullName>
    </recommendedName>
</protein>
<sequence>MKEPHLDEICDICGDAGFDNALATCSSCGSREHGYCMPVVLHDIPEDWICKSCLSSGMVLPEAGGKDITMRTMTIYCSEMTTAGGKSQDVAEQKNSDVEKTELLNILPIFKLYCDYLPTSNATWKGGFFVTNSTPKNFLDLFQNDCPDLRDIALYFSPDDNIESSKEHAASLFEQMEVQNSMMRSSFNGVELLIFTSKQLHVDSQNVIARLEAEYQFWGVFCPVKDNHTLDKVDAEPPPAISSVEHAHNDCVSMDDSEAVDMEIDMVAGENVGRVDTVVSRYASKRHYELTSNSGSNLHRLDRKTSTISKYLISSSEQLILGYKQGVKSRSEIAFEPHLHSSNRKCFNAVDQDGIPPGFEKVLRRN</sequence>
<dbReference type="GO" id="GO:0008270">
    <property type="term" value="F:zinc ion binding"/>
    <property type="evidence" value="ECO:0007669"/>
    <property type="project" value="UniProtKB-KW"/>
</dbReference>
<dbReference type="InterPro" id="IPR011011">
    <property type="entry name" value="Znf_FYVE_PHD"/>
</dbReference>
<evidence type="ECO:0000256" key="1">
    <source>
        <dbReference type="ARBA" id="ARBA00022723"/>
    </source>
</evidence>
<gene>
    <name evidence="8" type="ORF">RGQ29_016026</name>
</gene>
<accession>A0AAN7FUF0</accession>
<keyword evidence="3" id="KW-0862">Zinc</keyword>
<keyword evidence="2 6" id="KW-0863">Zinc-finger</keyword>
<dbReference type="GO" id="GO:0140566">
    <property type="term" value="F:histone reader activity"/>
    <property type="evidence" value="ECO:0007669"/>
    <property type="project" value="InterPro"/>
</dbReference>
<proteinExistence type="predicted"/>
<dbReference type="GO" id="GO:0034244">
    <property type="term" value="P:negative regulation of transcription elongation by RNA polymerase II"/>
    <property type="evidence" value="ECO:0007669"/>
    <property type="project" value="InterPro"/>
</dbReference>
<evidence type="ECO:0000256" key="6">
    <source>
        <dbReference type="PROSITE-ProRule" id="PRU00146"/>
    </source>
</evidence>
<dbReference type="PANTHER" id="PTHR33304">
    <property type="match status" value="1"/>
</dbReference>
<keyword evidence="4" id="KW-0805">Transcription regulation</keyword>
<dbReference type="AlphaFoldDB" id="A0AAN7FUF0"/>
<dbReference type="PANTHER" id="PTHR33304:SF36">
    <property type="entry name" value="GB|AAF26970.1-RELATED"/>
    <property type="match status" value="1"/>
</dbReference>
<keyword evidence="9" id="KW-1185">Reference proteome</keyword>
<feature type="domain" description="PHD-type" evidence="7">
    <location>
        <begin position="7"/>
        <end position="56"/>
    </location>
</feature>
<dbReference type="SUPFAM" id="SSF57903">
    <property type="entry name" value="FYVE/PHD zinc finger"/>
    <property type="match status" value="1"/>
</dbReference>
<dbReference type="InterPro" id="IPR019787">
    <property type="entry name" value="Znf_PHD-finger"/>
</dbReference>
<evidence type="ECO:0000256" key="2">
    <source>
        <dbReference type="ARBA" id="ARBA00022771"/>
    </source>
</evidence>
<dbReference type="PROSITE" id="PS50016">
    <property type="entry name" value="ZF_PHD_2"/>
    <property type="match status" value="1"/>
</dbReference>
<dbReference type="InterPro" id="IPR013083">
    <property type="entry name" value="Znf_RING/FYVE/PHD"/>
</dbReference>
<evidence type="ECO:0000259" key="7">
    <source>
        <dbReference type="PROSITE" id="PS50016"/>
    </source>
</evidence>
<evidence type="ECO:0000313" key="9">
    <source>
        <dbReference type="Proteomes" id="UP001324115"/>
    </source>
</evidence>
<name>A0AAN7FUF0_QUERU</name>
<evidence type="ECO:0000256" key="4">
    <source>
        <dbReference type="ARBA" id="ARBA00023015"/>
    </source>
</evidence>
<comment type="caution">
    <text evidence="8">The sequence shown here is derived from an EMBL/GenBank/DDBJ whole genome shotgun (WGS) entry which is preliminary data.</text>
</comment>
<keyword evidence="1" id="KW-0479">Metal-binding</keyword>